<dbReference type="SUPFAM" id="SSF46955">
    <property type="entry name" value="Putative DNA-binding domain"/>
    <property type="match status" value="1"/>
</dbReference>
<organism evidence="1 2">
    <name type="scientific">Thiomicrorhabdus marina</name>
    <dbReference type="NCBI Taxonomy" id="2818442"/>
    <lineage>
        <taxon>Bacteria</taxon>
        <taxon>Pseudomonadati</taxon>
        <taxon>Pseudomonadota</taxon>
        <taxon>Gammaproteobacteria</taxon>
        <taxon>Thiotrichales</taxon>
        <taxon>Piscirickettsiaceae</taxon>
        <taxon>Thiomicrorhabdus</taxon>
    </lineage>
</organism>
<accession>A0ABS3Q2W5</accession>
<dbReference type="Pfam" id="PF05930">
    <property type="entry name" value="Phage_AlpA"/>
    <property type="match status" value="1"/>
</dbReference>
<dbReference type="PANTHER" id="PTHR36154">
    <property type="entry name" value="DNA-BINDING TRANSCRIPTIONAL ACTIVATOR ALPA"/>
    <property type="match status" value="1"/>
</dbReference>
<dbReference type="Gene3D" id="1.10.238.160">
    <property type="match status" value="1"/>
</dbReference>
<dbReference type="InterPro" id="IPR010260">
    <property type="entry name" value="AlpA"/>
</dbReference>
<reference evidence="1 2" key="1">
    <citation type="submission" date="2021-03" db="EMBL/GenBank/DDBJ databases">
        <title>Thiomicrorhabdus sp.nov.,novel sulfur-oxidizing bacteria isolated from coastal sediment.</title>
        <authorList>
            <person name="Liu X."/>
        </authorList>
    </citation>
    <scope>NUCLEOTIDE SEQUENCE [LARGE SCALE GENOMIC DNA]</scope>
    <source>
        <strain evidence="1 2">6S2-11</strain>
    </source>
</reference>
<name>A0ABS3Q2W5_9GAMM</name>
<evidence type="ECO:0000313" key="1">
    <source>
        <dbReference type="EMBL" id="MBO1926681.1"/>
    </source>
</evidence>
<dbReference type="PANTHER" id="PTHR36154:SF1">
    <property type="entry name" value="DNA-BINDING TRANSCRIPTIONAL ACTIVATOR ALPA"/>
    <property type="match status" value="1"/>
</dbReference>
<protein>
    <submittedName>
        <fullName evidence="1">AlpA family transcriptional regulator</fullName>
    </submittedName>
</protein>
<sequence>MSQAKIMRLKEVIEATGLSRTTIYRKVKAGEFPQRKQLSARSVGWLESDVTAWINQCSNVGAA</sequence>
<proteinExistence type="predicted"/>
<evidence type="ECO:0000313" key="2">
    <source>
        <dbReference type="Proteomes" id="UP000664835"/>
    </source>
</evidence>
<dbReference type="RefSeq" id="WP_208148128.1">
    <property type="nucleotide sequence ID" value="NZ_JAGETV010000004.1"/>
</dbReference>
<dbReference type="Proteomes" id="UP000664835">
    <property type="component" value="Unassembled WGS sequence"/>
</dbReference>
<gene>
    <name evidence="1" type="ORF">J3998_03745</name>
</gene>
<keyword evidence="2" id="KW-1185">Reference proteome</keyword>
<dbReference type="InterPro" id="IPR009061">
    <property type="entry name" value="DNA-bd_dom_put_sf"/>
</dbReference>
<comment type="caution">
    <text evidence="1">The sequence shown here is derived from an EMBL/GenBank/DDBJ whole genome shotgun (WGS) entry which is preliminary data.</text>
</comment>
<dbReference type="EMBL" id="JAGETV010000004">
    <property type="protein sequence ID" value="MBO1926681.1"/>
    <property type="molecule type" value="Genomic_DNA"/>
</dbReference>
<dbReference type="InterPro" id="IPR052931">
    <property type="entry name" value="Prophage_regulatory_activator"/>
</dbReference>